<evidence type="ECO:0000256" key="3">
    <source>
        <dbReference type="PIRNR" id="PIRNR036492"/>
    </source>
</evidence>
<dbReference type="PROSITE" id="PS00070">
    <property type="entry name" value="ALDEHYDE_DEHYDR_CYS"/>
    <property type="match status" value="1"/>
</dbReference>
<dbReference type="PANTHER" id="PTHR43353:SF5">
    <property type="entry name" value="SUCCINATE-SEMIALDEHYDE DEHYDROGENASE, MITOCHONDRIAL"/>
    <property type="match status" value="1"/>
</dbReference>
<protein>
    <recommendedName>
        <fullName evidence="3">Aldehyde dehydrogenase</fullName>
    </recommendedName>
</protein>
<dbReference type="Gene3D" id="3.40.309.10">
    <property type="entry name" value="Aldehyde Dehydrogenase, Chain A, domain 2"/>
    <property type="match status" value="1"/>
</dbReference>
<dbReference type="InterPro" id="IPR010102">
    <property type="entry name" value="Succ_semiAld_DH"/>
</dbReference>
<feature type="active site" evidence="4">
    <location>
        <position position="283"/>
    </location>
</feature>
<comment type="caution">
    <text evidence="6">The sequence shown here is derived from an EMBL/GenBank/DDBJ whole genome shotgun (WGS) entry which is preliminary data.</text>
</comment>
<evidence type="ECO:0000256" key="1">
    <source>
        <dbReference type="ARBA" id="ARBA00009986"/>
    </source>
</evidence>
<dbReference type="NCBIfam" id="TIGR01780">
    <property type="entry name" value="SSADH"/>
    <property type="match status" value="1"/>
</dbReference>
<proteinExistence type="inferred from homology"/>
<dbReference type="Gene3D" id="3.40.605.10">
    <property type="entry name" value="Aldehyde Dehydrogenase, Chain A, domain 1"/>
    <property type="match status" value="1"/>
</dbReference>
<dbReference type="GO" id="GO:0004777">
    <property type="term" value="F:succinate-semialdehyde dehydrogenase (NAD+) activity"/>
    <property type="evidence" value="ECO:0007669"/>
    <property type="project" value="TreeGrafter"/>
</dbReference>
<dbReference type="SUPFAM" id="SSF53720">
    <property type="entry name" value="ALDH-like"/>
    <property type="match status" value="1"/>
</dbReference>
<comment type="similarity">
    <text evidence="1 3">Belongs to the aldehyde dehydrogenase family.</text>
</comment>
<dbReference type="RefSeq" id="WP_094263415.1">
    <property type="nucleotide sequence ID" value="NZ_NOWF01000002.1"/>
</dbReference>
<feature type="active site" evidence="4">
    <location>
        <position position="249"/>
    </location>
</feature>
<dbReference type="EMBL" id="NOWF01000002">
    <property type="protein sequence ID" value="OYD09066.1"/>
    <property type="molecule type" value="Genomic_DNA"/>
</dbReference>
<evidence type="ECO:0000256" key="2">
    <source>
        <dbReference type="ARBA" id="ARBA00023002"/>
    </source>
</evidence>
<evidence type="ECO:0000313" key="7">
    <source>
        <dbReference type="Proteomes" id="UP000215459"/>
    </source>
</evidence>
<keyword evidence="2 3" id="KW-0560">Oxidoreductase</keyword>
<gene>
    <name evidence="6" type="primary">gabD</name>
    <name evidence="6" type="ORF">CHM34_04685</name>
</gene>
<reference evidence="6 7" key="1">
    <citation type="submission" date="2017-07" db="EMBL/GenBank/DDBJ databases">
        <title>The genome sequence of Paludifilum halophilum highlights mechanisms for microbial adaptation to high salt environemnts.</title>
        <authorList>
            <person name="Belbahri L."/>
        </authorList>
    </citation>
    <scope>NUCLEOTIDE SEQUENCE [LARGE SCALE GENOMIC DNA]</scope>
    <source>
        <strain evidence="6 7">DSM 102817</strain>
    </source>
</reference>
<evidence type="ECO:0000313" key="6">
    <source>
        <dbReference type="EMBL" id="OYD09066.1"/>
    </source>
</evidence>
<evidence type="ECO:0000259" key="5">
    <source>
        <dbReference type="Pfam" id="PF00171"/>
    </source>
</evidence>
<dbReference type="GO" id="GO:0006081">
    <property type="term" value="P:aldehyde metabolic process"/>
    <property type="evidence" value="ECO:0007669"/>
    <property type="project" value="InterPro"/>
</dbReference>
<dbReference type="InterPro" id="IPR012394">
    <property type="entry name" value="Aldehyde_DH_NAD(P)"/>
</dbReference>
<evidence type="ECO:0000256" key="4">
    <source>
        <dbReference type="PIRSR" id="PIRSR036492-1"/>
    </source>
</evidence>
<dbReference type="InterPro" id="IPR015590">
    <property type="entry name" value="Aldehyde_DH_dom"/>
</dbReference>
<dbReference type="InterPro" id="IPR050740">
    <property type="entry name" value="Aldehyde_DH_Superfamily"/>
</dbReference>
<dbReference type="GO" id="GO:0009450">
    <property type="term" value="P:gamma-aminobutyric acid catabolic process"/>
    <property type="evidence" value="ECO:0007669"/>
    <property type="project" value="InterPro"/>
</dbReference>
<dbReference type="FunFam" id="3.40.309.10:FF:000004">
    <property type="entry name" value="Succinate-semialdehyde dehydrogenase I"/>
    <property type="match status" value="1"/>
</dbReference>
<dbReference type="InterPro" id="IPR016162">
    <property type="entry name" value="Ald_DH_N"/>
</dbReference>
<dbReference type="InterPro" id="IPR016161">
    <property type="entry name" value="Ald_DH/histidinol_DH"/>
</dbReference>
<dbReference type="InterPro" id="IPR016163">
    <property type="entry name" value="Ald_DH_C"/>
</dbReference>
<dbReference type="FunFam" id="3.40.605.10:FF:000005">
    <property type="entry name" value="Succinate-semialdehyde dehydrogenase I"/>
    <property type="match status" value="1"/>
</dbReference>
<dbReference type="Pfam" id="PF00171">
    <property type="entry name" value="Aldedh"/>
    <property type="match status" value="1"/>
</dbReference>
<dbReference type="PANTHER" id="PTHR43353">
    <property type="entry name" value="SUCCINATE-SEMIALDEHYDE DEHYDROGENASE, MITOCHONDRIAL"/>
    <property type="match status" value="1"/>
</dbReference>
<accession>A0A235B9X0</accession>
<dbReference type="PIRSF" id="PIRSF036492">
    <property type="entry name" value="ALDH"/>
    <property type="match status" value="1"/>
</dbReference>
<name>A0A235B9X0_9BACL</name>
<sequence length="478" mass="52127">MKRYPLYIDGKWTESKNGSTFEVLNPATGEVVGETADASEEDVKEAVEAAHRAFPEWSARPAKERAEVLHRVYESMLKHRDELAECMTLEQGKPLAEARGEVQYAADFIEWYAEEAKRVYGETIPASASHKRIWVLKQPVGVVAAITPWNFPAAMITRKVAPALAAGCTVVVKPAAQTPLTAGMLMELFEEAGLPAGTFNLITGTRPKEIGDALLGDTRVQKLTFTGSTEVGKLLMKQAADTVKRVSLELGGHAPFLIFEDADLETAAREVAASKFRNAGQTCVCTNRIYVHERIREPFAKQLADHVRQLKVGNGMEEGVEIGPLIDDRALEKVEHHVRDAVEKGAQVVTGGKRLDLPGGCYYEPTVLTGATEDMLVQQEETFGPVAPIQSFQTEKEALHKANSTPYGLAAYLYTRDLSRAIRVSEGLEYGIVGVNDGKPSAAQAPFGGFKESGLGREGGKYGIEEFLETKYVSVALT</sequence>
<dbReference type="CDD" id="cd07103">
    <property type="entry name" value="ALDH_F5_SSADH_GabD"/>
    <property type="match status" value="1"/>
</dbReference>
<keyword evidence="7" id="KW-1185">Reference proteome</keyword>
<dbReference type="AlphaFoldDB" id="A0A235B9X0"/>
<feature type="domain" description="Aldehyde dehydrogenase" evidence="5">
    <location>
        <begin position="12"/>
        <end position="473"/>
    </location>
</feature>
<organism evidence="6 7">
    <name type="scientific">Paludifilum halophilum</name>
    <dbReference type="NCBI Taxonomy" id="1642702"/>
    <lineage>
        <taxon>Bacteria</taxon>
        <taxon>Bacillati</taxon>
        <taxon>Bacillota</taxon>
        <taxon>Bacilli</taxon>
        <taxon>Bacillales</taxon>
        <taxon>Thermoactinomycetaceae</taxon>
        <taxon>Paludifilum</taxon>
    </lineage>
</organism>
<dbReference type="FunFam" id="3.40.605.10:FF:000026">
    <property type="entry name" value="Aldehyde dehydrogenase, putative"/>
    <property type="match status" value="1"/>
</dbReference>
<dbReference type="Proteomes" id="UP000215459">
    <property type="component" value="Unassembled WGS sequence"/>
</dbReference>
<dbReference type="InterPro" id="IPR016160">
    <property type="entry name" value="Ald_DH_CS_CYS"/>
</dbReference>